<proteinExistence type="predicted"/>
<comment type="caution">
    <text evidence="1">The sequence shown here is derived from an EMBL/GenBank/DDBJ whole genome shotgun (WGS) entry which is preliminary data.</text>
</comment>
<reference evidence="1 2" key="1">
    <citation type="journal article" date="2016" name="Environ. Microbiol.">
        <title>Genomic resolution of a cold subsurface aquifer community provides metabolic insights for novel microbes adapted to high CO concentrations.</title>
        <authorList>
            <person name="Probst A.J."/>
            <person name="Castelle C.J."/>
            <person name="Singh A."/>
            <person name="Brown C.T."/>
            <person name="Anantharaman K."/>
            <person name="Sharon I."/>
            <person name="Hug L.A."/>
            <person name="Burstein D."/>
            <person name="Emerson J.B."/>
            <person name="Thomas B.C."/>
            <person name="Banfield J.F."/>
        </authorList>
    </citation>
    <scope>NUCLEOTIDE SEQUENCE [LARGE SCALE GENOMIC DNA]</scope>
    <source>
        <strain evidence="1">CG2_30_40_21</strain>
    </source>
</reference>
<sequence length="64" mass="7768">MQNEILSEVWQNRDEFAKRYNYDLNAMVAILQKMENHPWSAIVDRRKETPIKKNEPDRVGCFYH</sequence>
<gene>
    <name evidence="1" type="ORF">AUJ95_04750</name>
</gene>
<organism evidence="1 2">
    <name type="scientific">Candidatus Desantisbacteria bacterium CG2_30_40_21</name>
    <dbReference type="NCBI Taxonomy" id="1817895"/>
    <lineage>
        <taxon>Bacteria</taxon>
        <taxon>Candidatus Desantisiibacteriota</taxon>
    </lineage>
</organism>
<evidence type="ECO:0000313" key="1">
    <source>
        <dbReference type="EMBL" id="OIP40236.1"/>
    </source>
</evidence>
<evidence type="ECO:0000313" key="2">
    <source>
        <dbReference type="Proteomes" id="UP000183085"/>
    </source>
</evidence>
<protein>
    <submittedName>
        <fullName evidence="1">Uncharacterized protein</fullName>
    </submittedName>
</protein>
<dbReference type="Proteomes" id="UP000183085">
    <property type="component" value="Unassembled WGS sequence"/>
</dbReference>
<name>A0A1J5DVW2_9BACT</name>
<accession>A0A1J5DVW2</accession>
<dbReference type="AlphaFoldDB" id="A0A1J5DVW2"/>
<dbReference type="EMBL" id="MNYI01000125">
    <property type="protein sequence ID" value="OIP40236.1"/>
    <property type="molecule type" value="Genomic_DNA"/>
</dbReference>